<dbReference type="InterPro" id="IPR023780">
    <property type="entry name" value="Chromo_domain"/>
</dbReference>
<dbReference type="PANTHER" id="PTHR46148:SF57">
    <property type="entry name" value="OS12G0499874 PROTEIN"/>
    <property type="match status" value="1"/>
</dbReference>
<dbReference type="Pfam" id="PF00385">
    <property type="entry name" value="Chromo"/>
    <property type="match status" value="1"/>
</dbReference>
<dbReference type="GO" id="GO:0003676">
    <property type="term" value="F:nucleic acid binding"/>
    <property type="evidence" value="ECO:0007669"/>
    <property type="project" value="InterPro"/>
</dbReference>
<organism evidence="2">
    <name type="scientific">Ananas comosus var. bracteatus</name>
    <name type="common">red pineapple</name>
    <dbReference type="NCBI Taxonomy" id="296719"/>
    <lineage>
        <taxon>Eukaryota</taxon>
        <taxon>Viridiplantae</taxon>
        <taxon>Streptophyta</taxon>
        <taxon>Embryophyta</taxon>
        <taxon>Tracheophyta</taxon>
        <taxon>Spermatophyta</taxon>
        <taxon>Magnoliopsida</taxon>
        <taxon>Liliopsida</taxon>
        <taxon>Poales</taxon>
        <taxon>Bromeliaceae</taxon>
        <taxon>Bromelioideae</taxon>
        <taxon>Ananas</taxon>
    </lineage>
</organism>
<feature type="domain" description="Chromo" evidence="1">
    <location>
        <begin position="121"/>
        <end position="168"/>
    </location>
</feature>
<dbReference type="EMBL" id="LR862142">
    <property type="protein sequence ID" value="CAD1822938.1"/>
    <property type="molecule type" value="Genomic_DNA"/>
</dbReference>
<evidence type="ECO:0000259" key="1">
    <source>
        <dbReference type="Pfam" id="PF00385"/>
    </source>
</evidence>
<dbReference type="AlphaFoldDB" id="A0A6V7NWS6"/>
<gene>
    <name evidence="2" type="ORF">CB5_LOCUS6149</name>
</gene>
<reference evidence="2" key="1">
    <citation type="submission" date="2020-07" db="EMBL/GenBank/DDBJ databases">
        <authorList>
            <person name="Lin J."/>
        </authorList>
    </citation>
    <scope>NUCLEOTIDE SEQUENCE</scope>
</reference>
<name>A0A6V7NWS6_ANACO</name>
<evidence type="ECO:0000313" key="2">
    <source>
        <dbReference type="EMBL" id="CAD1822938.1"/>
    </source>
</evidence>
<dbReference type="InterPro" id="IPR036397">
    <property type="entry name" value="RNaseH_sf"/>
</dbReference>
<protein>
    <recommendedName>
        <fullName evidence="1">Chromo domain-containing protein</fullName>
    </recommendedName>
</protein>
<accession>A0A6V7NWS6</accession>
<proteinExistence type="predicted"/>
<dbReference type="Gene3D" id="3.30.420.10">
    <property type="entry name" value="Ribonuclease H-like superfamily/Ribonuclease H"/>
    <property type="match status" value="1"/>
</dbReference>
<dbReference type="PANTHER" id="PTHR46148">
    <property type="entry name" value="CHROMO DOMAIN-CONTAINING PROTEIN"/>
    <property type="match status" value="1"/>
</dbReference>
<sequence>MRRACVLDFGGGWHRYLRLTEFAYKNNYQTSIQMAPLEALYGRRCRFPLHWSDMGERKTLGLEIMIEAKEKRDTQIRSAWKAQYALHAILSIERYVFDPSHVIDFTPLELGEDLRYEERPVRILARETKELRNRVIPYVKVQWSHHEEHKATWEPEKVMRECYPYLFEAQD</sequence>